<evidence type="ECO:0000313" key="3">
    <source>
        <dbReference type="EMBL" id="PND40410.1"/>
    </source>
</evidence>
<protein>
    <recommendedName>
        <fullName evidence="2">Ice-binding protein C-terminal domain-containing protein</fullName>
    </recommendedName>
</protein>
<keyword evidence="4" id="KW-1185">Reference proteome</keyword>
<feature type="domain" description="Ice-binding protein C-terminal" evidence="2">
    <location>
        <begin position="222"/>
        <end position="244"/>
    </location>
</feature>
<reference evidence="3 4" key="1">
    <citation type="submission" date="2018-01" db="EMBL/GenBank/DDBJ databases">
        <title>Draft genome sequence of Paucibacter aquatile CR182 isolated from freshwater of the Nakdong River.</title>
        <authorList>
            <person name="Choi A."/>
            <person name="Chung E.J."/>
        </authorList>
    </citation>
    <scope>NUCLEOTIDE SEQUENCE [LARGE SCALE GENOMIC DNA]</scope>
    <source>
        <strain evidence="3 4">CR182</strain>
    </source>
</reference>
<dbReference type="Pfam" id="PF07589">
    <property type="entry name" value="PEP-CTERM"/>
    <property type="match status" value="1"/>
</dbReference>
<dbReference type="Proteomes" id="UP000235916">
    <property type="component" value="Unassembled WGS sequence"/>
</dbReference>
<evidence type="ECO:0000259" key="2">
    <source>
        <dbReference type="Pfam" id="PF07589"/>
    </source>
</evidence>
<feature type="signal peptide" evidence="1">
    <location>
        <begin position="1"/>
        <end position="26"/>
    </location>
</feature>
<proteinExistence type="predicted"/>
<dbReference type="AlphaFoldDB" id="A0A2N8L3Y6"/>
<dbReference type="RefSeq" id="WP_102766545.1">
    <property type="nucleotide sequence ID" value="NZ_POSP01000001.1"/>
</dbReference>
<evidence type="ECO:0000256" key="1">
    <source>
        <dbReference type="SAM" id="SignalP"/>
    </source>
</evidence>
<name>A0A2N8L3Y6_9BURK</name>
<dbReference type="InterPro" id="IPR013424">
    <property type="entry name" value="Ice-binding_C"/>
</dbReference>
<keyword evidence="1" id="KW-0732">Signal</keyword>
<evidence type="ECO:0000313" key="4">
    <source>
        <dbReference type="Proteomes" id="UP000235916"/>
    </source>
</evidence>
<feature type="chain" id="PRO_5014660168" description="Ice-binding protein C-terminal domain-containing protein" evidence="1">
    <location>
        <begin position="27"/>
        <end position="248"/>
    </location>
</feature>
<dbReference type="NCBIfam" id="TIGR02595">
    <property type="entry name" value="PEP_CTERM"/>
    <property type="match status" value="1"/>
</dbReference>
<accession>A0A2N8L3Y6</accession>
<organism evidence="3 4">
    <name type="scientific">Kinneretia aquatilis</name>
    <dbReference type="NCBI Taxonomy" id="2070761"/>
    <lineage>
        <taxon>Bacteria</taxon>
        <taxon>Pseudomonadati</taxon>
        <taxon>Pseudomonadota</taxon>
        <taxon>Betaproteobacteria</taxon>
        <taxon>Burkholderiales</taxon>
        <taxon>Sphaerotilaceae</taxon>
        <taxon>Roseateles</taxon>
    </lineage>
</organism>
<gene>
    <name evidence="3" type="ORF">C1O66_03290</name>
</gene>
<comment type="caution">
    <text evidence="3">The sequence shown here is derived from an EMBL/GenBank/DDBJ whole genome shotgun (WGS) entry which is preliminary data.</text>
</comment>
<dbReference type="EMBL" id="POSP01000001">
    <property type="protein sequence ID" value="PND40410.1"/>
    <property type="molecule type" value="Genomic_DNA"/>
</dbReference>
<sequence>MFLNASTARAGAALSILFAASGLAVAGPVLDQAQEAKLSVSSSSAKYSLDKTNSQTANMAGTGWGSGSTKFAFEYNYSAATGAANFDIRWGVRTNQDGTYKLGSGSSIFAPKGSLNSVNSQLIGKSYGSITLTVQDKQRSPAIDVDLFDIALNGVELGNSYPGGVYPGISYQLYQGAALQDIQLTGLFTVRNGSFDGDRVPGLNATRDMALFDLDFKDLNKVPEPSSLALLPLALAAAFAARRRQRHA</sequence>